<evidence type="ECO:0000313" key="2">
    <source>
        <dbReference type="EMBL" id="MBD1384730.1"/>
    </source>
</evidence>
<proteinExistence type="predicted"/>
<accession>A0ABR7X2B2</accession>
<organism evidence="2 3">
    <name type="scientific">Mucilaginibacter rigui</name>
    <dbReference type="NCBI Taxonomy" id="534635"/>
    <lineage>
        <taxon>Bacteria</taxon>
        <taxon>Pseudomonadati</taxon>
        <taxon>Bacteroidota</taxon>
        <taxon>Sphingobacteriia</taxon>
        <taxon>Sphingobacteriales</taxon>
        <taxon>Sphingobacteriaceae</taxon>
        <taxon>Mucilaginibacter</taxon>
    </lineage>
</organism>
<dbReference type="PROSITE" id="PS51257">
    <property type="entry name" value="PROKAR_LIPOPROTEIN"/>
    <property type="match status" value="1"/>
</dbReference>
<gene>
    <name evidence="2" type="ORF">IDJ75_05525</name>
</gene>
<sequence length="171" mass="18655">MKNYQILAIALLALSSCGVRSGSQTADQADSSKSLTDTAATPKILVAEMTMKDTIKAGDSVLLKFTVKNNKADTARFCKWHTPFEPLMSKYLDIKDENGKEVNYKGAMAKRIMPPPADSYIILKANDSLSVNADLLKAYAIDKPAKYTVTYNSTGISGLTVKKSVSFVYIK</sequence>
<dbReference type="RefSeq" id="WP_191174586.1">
    <property type="nucleotide sequence ID" value="NZ_JACWMW010000001.1"/>
</dbReference>
<dbReference type="Gene3D" id="2.60.40.2970">
    <property type="match status" value="1"/>
</dbReference>
<comment type="caution">
    <text evidence="2">The sequence shown here is derived from an EMBL/GenBank/DDBJ whole genome shotgun (WGS) entry which is preliminary data.</text>
</comment>
<dbReference type="GO" id="GO:0006508">
    <property type="term" value="P:proteolysis"/>
    <property type="evidence" value="ECO:0007669"/>
    <property type="project" value="UniProtKB-KW"/>
</dbReference>
<dbReference type="GO" id="GO:0008233">
    <property type="term" value="F:peptidase activity"/>
    <property type="evidence" value="ECO:0007669"/>
    <property type="project" value="UniProtKB-KW"/>
</dbReference>
<dbReference type="EMBL" id="JACWMW010000001">
    <property type="protein sequence ID" value="MBD1384730.1"/>
    <property type="molecule type" value="Genomic_DNA"/>
</dbReference>
<feature type="signal peptide" evidence="1">
    <location>
        <begin position="1"/>
        <end position="21"/>
    </location>
</feature>
<keyword evidence="1" id="KW-0732">Signal</keyword>
<evidence type="ECO:0000256" key="1">
    <source>
        <dbReference type="SAM" id="SignalP"/>
    </source>
</evidence>
<protein>
    <submittedName>
        <fullName evidence="2">Protease</fullName>
    </submittedName>
</protein>
<evidence type="ECO:0000313" key="3">
    <source>
        <dbReference type="Proteomes" id="UP000618754"/>
    </source>
</evidence>
<keyword evidence="2" id="KW-0645">Protease</keyword>
<keyword evidence="2" id="KW-0378">Hydrolase</keyword>
<keyword evidence="3" id="KW-1185">Reference proteome</keyword>
<feature type="chain" id="PRO_5047091654" evidence="1">
    <location>
        <begin position="22"/>
        <end position="171"/>
    </location>
</feature>
<name>A0ABR7X2B2_9SPHI</name>
<reference evidence="2 3" key="1">
    <citation type="submission" date="2020-09" db="EMBL/GenBank/DDBJ databases">
        <title>Novel species of Mucilaginibacter isolated from a glacier on the Tibetan Plateau.</title>
        <authorList>
            <person name="Liu Q."/>
            <person name="Xin Y.-H."/>
        </authorList>
    </citation>
    <scope>NUCLEOTIDE SEQUENCE [LARGE SCALE GENOMIC DNA]</scope>
    <source>
        <strain evidence="2 3">CGMCC 1.13878</strain>
    </source>
</reference>
<dbReference type="Proteomes" id="UP000618754">
    <property type="component" value="Unassembled WGS sequence"/>
</dbReference>